<accession>A0A0R2AHX5</accession>
<comment type="caution">
    <text evidence="1">The sequence shown here is derived from an EMBL/GenBank/DDBJ whole genome shotgun (WGS) entry which is preliminary data.</text>
</comment>
<organism evidence="1 2">
    <name type="scientific">Ligilactobacillus agilis DSM 20509</name>
    <dbReference type="NCBI Taxonomy" id="1423718"/>
    <lineage>
        <taxon>Bacteria</taxon>
        <taxon>Bacillati</taxon>
        <taxon>Bacillota</taxon>
        <taxon>Bacilli</taxon>
        <taxon>Lactobacillales</taxon>
        <taxon>Lactobacillaceae</taxon>
        <taxon>Ligilactobacillus</taxon>
    </lineage>
</organism>
<dbReference type="Proteomes" id="UP000051008">
    <property type="component" value="Unassembled WGS sequence"/>
</dbReference>
<proteinExistence type="predicted"/>
<dbReference type="EMBL" id="AYYP01000044">
    <property type="protein sequence ID" value="KRM64075.1"/>
    <property type="molecule type" value="Genomic_DNA"/>
</dbReference>
<reference evidence="1 2" key="1">
    <citation type="journal article" date="2015" name="Genome Announc.">
        <title>Expanding the biotechnology potential of lactobacilli through comparative genomics of 213 strains and associated genera.</title>
        <authorList>
            <person name="Sun Z."/>
            <person name="Harris H.M."/>
            <person name="McCann A."/>
            <person name="Guo C."/>
            <person name="Argimon S."/>
            <person name="Zhang W."/>
            <person name="Yang X."/>
            <person name="Jeffery I.B."/>
            <person name="Cooney J.C."/>
            <person name="Kagawa T.F."/>
            <person name="Liu W."/>
            <person name="Song Y."/>
            <person name="Salvetti E."/>
            <person name="Wrobel A."/>
            <person name="Rasinkangas P."/>
            <person name="Parkhill J."/>
            <person name="Rea M.C."/>
            <person name="O'Sullivan O."/>
            <person name="Ritari J."/>
            <person name="Douillard F.P."/>
            <person name="Paul Ross R."/>
            <person name="Yang R."/>
            <person name="Briner A.E."/>
            <person name="Felis G.E."/>
            <person name="de Vos W.M."/>
            <person name="Barrangou R."/>
            <person name="Klaenhammer T.R."/>
            <person name="Caufield P.W."/>
            <person name="Cui Y."/>
            <person name="Zhang H."/>
            <person name="O'Toole P.W."/>
        </authorList>
    </citation>
    <scope>NUCLEOTIDE SEQUENCE [LARGE SCALE GENOMIC DNA]</scope>
    <source>
        <strain evidence="1 2">DSM 20509</strain>
    </source>
</reference>
<name>A0A0R2AHX5_9LACO</name>
<evidence type="ECO:0000313" key="2">
    <source>
        <dbReference type="Proteomes" id="UP000051008"/>
    </source>
</evidence>
<sequence>MVEVVLNEAVTDLVKQVQAIHPGEINFKYHDKKVGYLRHDQAQEYVDNGQITVEVFDLTNPNYTIAHELLHFLLQFKQLPRISFNVTSGNQALDERIMVTATELYDSLLHFRVYEQQRQLGLVDESVEELYFKGILAILKPEPKDQRDSWMVLRTLTLFDCLIFFKGQEESILPKLQELYPESLQAAQKLYQIATAKELKSAFALRRAIVKVFAAFDEQLQAWNLMKMNLNEFVTLTAVLSERQSRLQISQVFEIYHSIFQDNTVFKDAYIGRYQGDQQNTFVFTVPKGQDKEVFAKVYESKVSDYLQANGFYYLKR</sequence>
<dbReference type="OrthoDB" id="2246846at2"/>
<dbReference type="RefSeq" id="WP_056976838.1">
    <property type="nucleotide sequence ID" value="NZ_AYYP01000044.1"/>
</dbReference>
<gene>
    <name evidence="1" type="ORF">FC14_GL000085</name>
</gene>
<protein>
    <submittedName>
        <fullName evidence="1">IpaB EvcA family protein</fullName>
    </submittedName>
</protein>
<evidence type="ECO:0000313" key="1">
    <source>
        <dbReference type="EMBL" id="KRM64075.1"/>
    </source>
</evidence>
<dbReference type="PATRIC" id="fig|1423718.3.peg.87"/>
<dbReference type="AlphaFoldDB" id="A0A0R2AHX5"/>
<keyword evidence="2" id="KW-1185">Reference proteome</keyword>